<dbReference type="GO" id="GO:0000086">
    <property type="term" value="P:G2/M transition of mitotic cell cycle"/>
    <property type="evidence" value="ECO:0007669"/>
    <property type="project" value="TreeGrafter"/>
</dbReference>
<evidence type="ECO:0000256" key="7">
    <source>
        <dbReference type="ARBA" id="ARBA00051722"/>
    </source>
</evidence>
<dbReference type="PANTHER" id="PTHR10828">
    <property type="entry name" value="M-PHASE INDUCER PHOSPHATASE DUAL SPECIFICITY PHOSPHATASE CDC25"/>
    <property type="match status" value="1"/>
</dbReference>
<keyword evidence="4" id="KW-0378">Hydrolase</keyword>
<comment type="similarity">
    <text evidence="1">Belongs to the MPI phosphatase family.</text>
</comment>
<keyword evidence="6" id="KW-0131">Cell cycle</keyword>
<evidence type="ECO:0000256" key="3">
    <source>
        <dbReference type="ARBA" id="ARBA00022618"/>
    </source>
</evidence>
<keyword evidence="5" id="KW-0904">Protein phosphatase</keyword>
<dbReference type="GO" id="GO:0010971">
    <property type="term" value="P:positive regulation of G2/M transition of mitotic cell cycle"/>
    <property type="evidence" value="ECO:0007669"/>
    <property type="project" value="TreeGrafter"/>
</dbReference>
<evidence type="ECO:0000256" key="4">
    <source>
        <dbReference type="ARBA" id="ARBA00022801"/>
    </source>
</evidence>
<dbReference type="Gene3D" id="3.40.250.10">
    <property type="entry name" value="Rhodanese-like domain"/>
    <property type="match status" value="1"/>
</dbReference>
<dbReference type="GO" id="GO:0051301">
    <property type="term" value="P:cell division"/>
    <property type="evidence" value="ECO:0007669"/>
    <property type="project" value="UniProtKB-KW"/>
</dbReference>
<feature type="domain" description="Rhodanese" evidence="9">
    <location>
        <begin position="306"/>
        <end position="371"/>
    </location>
</feature>
<dbReference type="Proteomes" id="UP000292052">
    <property type="component" value="Unassembled WGS sequence"/>
</dbReference>
<evidence type="ECO:0000313" key="11">
    <source>
        <dbReference type="Proteomes" id="UP000292052"/>
    </source>
</evidence>
<sequence length="373" mass="41977">MWEPIAADTCEVCQCPPRSKKAESSFLDKENIQQTLSPVKNEDLSFYGSSSPPTTLCTGTSPNHCTHNIITRRPLEDHDPNSRDSGYITNYNGEGGKFSSYASPSRGLSFESASIGSIEDEFLEDFSDIEPLEDNLPQDFNKLINGPITFQNKSKEKAVTKSTSPKDLVIRPLFRRALSFQNERTTPISSRVRSCLFKTTESRPFKRPEPPQEFESPTNTKKLKVTEDEEEVASVPSVPRPLQQCAFSVTEESIMWAVQRSSTEPDLIGDFSKTFCLPLTQGRHQDLKSITPATLARLIRGDFNGNVASYKVIDCRYPYEYEGGHIEGAINVYTKDQCMELLNNLDSLQEDTMKRNNILVFHCEFSSERGPNL</sequence>
<dbReference type="InterPro" id="IPR036873">
    <property type="entry name" value="Rhodanese-like_dom_sf"/>
</dbReference>
<keyword evidence="3" id="KW-0132">Cell division</keyword>
<comment type="catalytic activity">
    <reaction evidence="7">
        <text>O-phospho-L-tyrosyl-[protein] + H2O = L-tyrosyl-[protein] + phosphate</text>
        <dbReference type="Rhea" id="RHEA:10684"/>
        <dbReference type="Rhea" id="RHEA-COMP:10136"/>
        <dbReference type="Rhea" id="RHEA-COMP:20101"/>
        <dbReference type="ChEBI" id="CHEBI:15377"/>
        <dbReference type="ChEBI" id="CHEBI:43474"/>
        <dbReference type="ChEBI" id="CHEBI:46858"/>
        <dbReference type="ChEBI" id="CHEBI:61978"/>
        <dbReference type="EC" id="3.1.3.48"/>
    </reaction>
</comment>
<dbReference type="OrthoDB" id="26523at2759"/>
<dbReference type="AlphaFoldDB" id="A0A482VW81"/>
<evidence type="ECO:0000259" key="9">
    <source>
        <dbReference type="PROSITE" id="PS50206"/>
    </source>
</evidence>
<dbReference type="PANTHER" id="PTHR10828:SF76">
    <property type="entry name" value="M-PHASE INDUCER PHOSPHATASE"/>
    <property type="match status" value="1"/>
</dbReference>
<proteinExistence type="inferred from homology"/>
<evidence type="ECO:0000313" key="10">
    <source>
        <dbReference type="EMBL" id="RZC37212.1"/>
    </source>
</evidence>
<feature type="region of interest" description="Disordered" evidence="8">
    <location>
        <begin position="201"/>
        <end position="235"/>
    </location>
</feature>
<dbReference type="EC" id="3.1.3.48" evidence="2"/>
<evidence type="ECO:0000256" key="5">
    <source>
        <dbReference type="ARBA" id="ARBA00022912"/>
    </source>
</evidence>
<dbReference type="InterPro" id="IPR001763">
    <property type="entry name" value="Rhodanese-like_dom"/>
</dbReference>
<protein>
    <recommendedName>
        <fullName evidence="2">protein-tyrosine-phosphatase</fullName>
        <ecNumber evidence="2">3.1.3.48</ecNumber>
    </recommendedName>
</protein>
<dbReference type="Pfam" id="PF00581">
    <property type="entry name" value="Rhodanese"/>
    <property type="match status" value="1"/>
</dbReference>
<dbReference type="SUPFAM" id="SSF52821">
    <property type="entry name" value="Rhodanese/Cell cycle control phosphatase"/>
    <property type="match status" value="1"/>
</dbReference>
<reference evidence="10 11" key="1">
    <citation type="submission" date="2017-03" db="EMBL/GenBank/DDBJ databases">
        <title>Genome of the blue death feigning beetle - Asbolus verrucosus.</title>
        <authorList>
            <person name="Rider S.D."/>
        </authorList>
    </citation>
    <scope>NUCLEOTIDE SEQUENCE [LARGE SCALE GENOMIC DNA]</scope>
    <source>
        <strain evidence="10">Butters</strain>
        <tissue evidence="10">Head and leg muscle</tissue>
    </source>
</reference>
<accession>A0A482VW81</accession>
<dbReference type="PROSITE" id="PS50206">
    <property type="entry name" value="RHODANESE_3"/>
    <property type="match status" value="1"/>
</dbReference>
<comment type="caution">
    <text evidence="10">The sequence shown here is derived from an EMBL/GenBank/DDBJ whole genome shotgun (WGS) entry which is preliminary data.</text>
</comment>
<keyword evidence="11" id="KW-1185">Reference proteome</keyword>
<evidence type="ECO:0000256" key="6">
    <source>
        <dbReference type="ARBA" id="ARBA00023306"/>
    </source>
</evidence>
<gene>
    <name evidence="10" type="ORF">BDFB_000304</name>
</gene>
<dbReference type="GO" id="GO:0005737">
    <property type="term" value="C:cytoplasm"/>
    <property type="evidence" value="ECO:0007669"/>
    <property type="project" value="TreeGrafter"/>
</dbReference>
<evidence type="ECO:0000256" key="1">
    <source>
        <dbReference type="ARBA" id="ARBA00011065"/>
    </source>
</evidence>
<organism evidence="10 11">
    <name type="scientific">Asbolus verrucosus</name>
    <name type="common">Desert ironclad beetle</name>
    <dbReference type="NCBI Taxonomy" id="1661398"/>
    <lineage>
        <taxon>Eukaryota</taxon>
        <taxon>Metazoa</taxon>
        <taxon>Ecdysozoa</taxon>
        <taxon>Arthropoda</taxon>
        <taxon>Hexapoda</taxon>
        <taxon>Insecta</taxon>
        <taxon>Pterygota</taxon>
        <taxon>Neoptera</taxon>
        <taxon>Endopterygota</taxon>
        <taxon>Coleoptera</taxon>
        <taxon>Polyphaga</taxon>
        <taxon>Cucujiformia</taxon>
        <taxon>Tenebrionidae</taxon>
        <taxon>Pimeliinae</taxon>
        <taxon>Asbolus</taxon>
    </lineage>
</organism>
<dbReference type="STRING" id="1661398.A0A482VW81"/>
<dbReference type="GO" id="GO:0004725">
    <property type="term" value="F:protein tyrosine phosphatase activity"/>
    <property type="evidence" value="ECO:0007669"/>
    <property type="project" value="UniProtKB-EC"/>
</dbReference>
<evidence type="ECO:0000256" key="8">
    <source>
        <dbReference type="SAM" id="MobiDB-lite"/>
    </source>
</evidence>
<name>A0A482VW81_ASBVE</name>
<evidence type="ECO:0000256" key="2">
    <source>
        <dbReference type="ARBA" id="ARBA00013064"/>
    </source>
</evidence>
<dbReference type="InterPro" id="IPR000751">
    <property type="entry name" value="MPI_Phosphatase"/>
</dbReference>
<dbReference type="PRINTS" id="PR00716">
    <property type="entry name" value="MPIPHPHTASE"/>
</dbReference>
<dbReference type="GO" id="GO:0110032">
    <property type="term" value="P:positive regulation of G2/MI transition of meiotic cell cycle"/>
    <property type="evidence" value="ECO:0007669"/>
    <property type="project" value="TreeGrafter"/>
</dbReference>
<dbReference type="EMBL" id="QDEB01054775">
    <property type="protein sequence ID" value="RZC37212.1"/>
    <property type="molecule type" value="Genomic_DNA"/>
</dbReference>
<dbReference type="GO" id="GO:0005634">
    <property type="term" value="C:nucleus"/>
    <property type="evidence" value="ECO:0007669"/>
    <property type="project" value="TreeGrafter"/>
</dbReference>
<feature type="compositionally biased region" description="Basic and acidic residues" evidence="8">
    <location>
        <begin position="201"/>
        <end position="210"/>
    </location>
</feature>